<dbReference type="Proteomes" id="UP000009311">
    <property type="component" value="Unassembled WGS sequence"/>
</dbReference>
<proteinExistence type="predicted"/>
<comment type="caution">
    <text evidence="1">The sequence shown here is derived from an EMBL/GenBank/DDBJ whole genome shotgun (WGS) entry which is preliminary data.</text>
</comment>
<dbReference type="EMBL" id="CAKD01000024">
    <property type="protein sequence ID" value="CCI85866.1"/>
    <property type="molecule type" value="Genomic_DNA"/>
</dbReference>
<protein>
    <submittedName>
        <fullName evidence="1">Uncharacterized protein</fullName>
    </submittedName>
</protein>
<dbReference type="STRING" id="1423790.BN53_07210"/>
<evidence type="ECO:0000313" key="1">
    <source>
        <dbReference type="EMBL" id="CCI85866.1"/>
    </source>
</evidence>
<sequence>MTAQLFAIGIIVITLFSLTAGKQTPVPQEVRRHR</sequence>
<gene>
    <name evidence="1" type="ORF">BN53_07210</name>
</gene>
<name>I7LBS5_9LACO</name>
<keyword evidence="2" id="KW-1185">Reference proteome</keyword>
<evidence type="ECO:0000313" key="2">
    <source>
        <dbReference type="Proteomes" id="UP000009311"/>
    </source>
</evidence>
<dbReference type="AlphaFoldDB" id="I7LBS5"/>
<organism evidence="1 2">
    <name type="scientific">Lactobacillus pasteurii DSM 23907 = CRBIP 24.76</name>
    <dbReference type="NCBI Taxonomy" id="1423790"/>
    <lineage>
        <taxon>Bacteria</taxon>
        <taxon>Bacillati</taxon>
        <taxon>Bacillota</taxon>
        <taxon>Bacilli</taxon>
        <taxon>Lactobacillales</taxon>
        <taxon>Lactobacillaceae</taxon>
        <taxon>Lactobacillus</taxon>
    </lineage>
</organism>
<reference evidence="1 2" key="1">
    <citation type="submission" date="2012-06" db="EMBL/GenBank/DDBJ databases">
        <title>Draft Genome Sequence of Lactobacillus pasteurii CRBIP 24.76T.</title>
        <authorList>
            <person name="Cousin S."/>
            <person name="Bouchier C."/>
            <person name="Loux V."/>
            <person name="Ma L."/>
            <person name="Creno S."/>
            <person name="Bizet C."/>
            <person name="Clermont D."/>
        </authorList>
    </citation>
    <scope>NUCLEOTIDE SEQUENCE [LARGE SCALE GENOMIC DNA]</scope>
    <source>
        <strain evidence="2">CRBIP 24.76T</strain>
    </source>
</reference>
<accession>I7LBS5</accession>